<keyword evidence="2 7" id="KW-0698">rRNA processing</keyword>
<protein>
    <recommendedName>
        <fullName evidence="7">Ribosomal RNA small subunit methyltransferase A</fullName>
        <ecNumber evidence="7">2.1.1.182</ecNumber>
    </recommendedName>
    <alternativeName>
        <fullName evidence="7">16S rRNA (adenine(1518)-N(6)/adenine(1519)-N(6))-dimethyltransferase</fullName>
    </alternativeName>
    <alternativeName>
        <fullName evidence="7">16S rRNA dimethyladenosine transferase</fullName>
    </alternativeName>
    <alternativeName>
        <fullName evidence="7">16S rRNA dimethylase</fullName>
    </alternativeName>
    <alternativeName>
        <fullName evidence="7">S-adenosylmethionine-6-N', N'-adenosyl(rRNA) dimethyltransferase</fullName>
    </alternativeName>
</protein>
<dbReference type="EMBL" id="MHTV01000040">
    <property type="protein sequence ID" value="OHA65893.1"/>
    <property type="molecule type" value="Genomic_DNA"/>
</dbReference>
<feature type="binding site" evidence="7 8">
    <location>
        <position position="75"/>
    </location>
    <ligand>
        <name>S-adenosyl-L-methionine</name>
        <dbReference type="ChEBI" id="CHEBI:59789"/>
    </ligand>
</feature>
<dbReference type="PANTHER" id="PTHR11727">
    <property type="entry name" value="DIMETHYLADENOSINE TRANSFERASE"/>
    <property type="match status" value="1"/>
</dbReference>
<evidence type="ECO:0000256" key="1">
    <source>
        <dbReference type="ARBA" id="ARBA00022490"/>
    </source>
</evidence>
<evidence type="ECO:0000259" key="9">
    <source>
        <dbReference type="SMART" id="SM00650"/>
    </source>
</evidence>
<dbReference type="InterPro" id="IPR029063">
    <property type="entry name" value="SAM-dependent_MTases_sf"/>
</dbReference>
<gene>
    <name evidence="7" type="primary">rsmA</name>
    <name evidence="7" type="synonym">ksgA</name>
    <name evidence="10" type="ORF">A3C04_00135</name>
</gene>
<feature type="binding site" evidence="7 8">
    <location>
        <position position="100"/>
    </location>
    <ligand>
        <name>S-adenosyl-L-methionine</name>
        <dbReference type="ChEBI" id="CHEBI:59789"/>
    </ligand>
</feature>
<evidence type="ECO:0000256" key="4">
    <source>
        <dbReference type="ARBA" id="ARBA00022679"/>
    </source>
</evidence>
<evidence type="ECO:0000313" key="10">
    <source>
        <dbReference type="EMBL" id="OHA65893.1"/>
    </source>
</evidence>
<comment type="similarity">
    <text evidence="7">Belongs to the class I-like SAM-binding methyltransferase superfamily. rRNA adenine N(6)-methyltransferase family. RsmA subfamily.</text>
</comment>
<accession>A0A1G2QZE1</accession>
<evidence type="ECO:0000256" key="3">
    <source>
        <dbReference type="ARBA" id="ARBA00022603"/>
    </source>
</evidence>
<sequence>MNLSSPAVVKQILAAHGLEPSRSLGQNFLVDENIVKKIVSSANLQPDDNVLEIGPGIGTLTQELAHHVKHVFAVEKAFKMVKILQTTMAQEPNITIVQGDILAFPLSSLPWQQYRVVANLPYYITAPAIRTFLEADIRPADLTLVTQKEVAQRICSRPPDMNILAVSVQFYAMPKLLFTIKRSAFWPQPRVDSAVLHITLHSNFSHVASKIFFHIIKTGFSQPRKQLLNNLSTGFAQRGSDLSSEKIRQQIPFSSRDQIAAWLLRNGIQPNQRAETLSMEDWINLTTSIAGTQPHNGK</sequence>
<dbReference type="InterPro" id="IPR001737">
    <property type="entry name" value="KsgA/Erm"/>
</dbReference>
<keyword evidence="4 7" id="KW-0808">Transferase</keyword>
<evidence type="ECO:0000256" key="2">
    <source>
        <dbReference type="ARBA" id="ARBA00022552"/>
    </source>
</evidence>
<evidence type="ECO:0000256" key="5">
    <source>
        <dbReference type="ARBA" id="ARBA00022691"/>
    </source>
</evidence>
<feature type="binding site" evidence="7 8">
    <location>
        <position position="27"/>
    </location>
    <ligand>
        <name>S-adenosyl-L-methionine</name>
        <dbReference type="ChEBI" id="CHEBI:59789"/>
    </ligand>
</feature>
<dbReference type="HAMAP" id="MF_00607">
    <property type="entry name" value="16SrRNA_methyltr_A"/>
    <property type="match status" value="1"/>
</dbReference>
<dbReference type="CDD" id="cd02440">
    <property type="entry name" value="AdoMet_MTases"/>
    <property type="match status" value="1"/>
</dbReference>
<dbReference type="EC" id="2.1.1.182" evidence="7"/>
<organism evidence="10 11">
    <name type="scientific">Candidatus Wildermuthbacteria bacterium RIFCSPHIGHO2_02_FULL_45_25</name>
    <dbReference type="NCBI Taxonomy" id="1802450"/>
    <lineage>
        <taxon>Bacteria</taxon>
        <taxon>Candidatus Wildermuthiibacteriota</taxon>
    </lineage>
</organism>
<evidence type="ECO:0000256" key="8">
    <source>
        <dbReference type="PROSITE-ProRule" id="PRU01026"/>
    </source>
</evidence>
<evidence type="ECO:0000256" key="7">
    <source>
        <dbReference type="HAMAP-Rule" id="MF_00607"/>
    </source>
</evidence>
<dbReference type="Proteomes" id="UP000178092">
    <property type="component" value="Unassembled WGS sequence"/>
</dbReference>
<dbReference type="NCBIfam" id="TIGR00755">
    <property type="entry name" value="ksgA"/>
    <property type="match status" value="1"/>
</dbReference>
<feature type="binding site" evidence="7 8">
    <location>
        <position position="54"/>
    </location>
    <ligand>
        <name>S-adenosyl-L-methionine</name>
        <dbReference type="ChEBI" id="CHEBI:59789"/>
    </ligand>
</feature>
<comment type="function">
    <text evidence="7">Specifically dimethylates two adjacent adenosines (A1518 and A1519) in the loop of a conserved hairpin near the 3'-end of 16S rRNA in the 30S particle. May play a critical role in biogenesis of 30S subunits.</text>
</comment>
<keyword evidence="5 7" id="KW-0949">S-adenosyl-L-methionine</keyword>
<dbReference type="SUPFAM" id="SSF53335">
    <property type="entry name" value="S-adenosyl-L-methionine-dependent methyltransferases"/>
    <property type="match status" value="1"/>
</dbReference>
<evidence type="ECO:0000256" key="6">
    <source>
        <dbReference type="ARBA" id="ARBA00022884"/>
    </source>
</evidence>
<name>A0A1G2QZE1_9BACT</name>
<dbReference type="Pfam" id="PF00398">
    <property type="entry name" value="RrnaAD"/>
    <property type="match status" value="1"/>
</dbReference>
<dbReference type="SMART" id="SM00650">
    <property type="entry name" value="rADc"/>
    <property type="match status" value="1"/>
</dbReference>
<dbReference type="GO" id="GO:0005829">
    <property type="term" value="C:cytosol"/>
    <property type="evidence" value="ECO:0007669"/>
    <property type="project" value="TreeGrafter"/>
</dbReference>
<dbReference type="Gene3D" id="1.10.8.100">
    <property type="entry name" value="Ribosomal RNA adenine dimethylase-like, domain 2"/>
    <property type="match status" value="1"/>
</dbReference>
<dbReference type="InterPro" id="IPR011530">
    <property type="entry name" value="rRNA_adenine_dimethylase"/>
</dbReference>
<comment type="caution">
    <text evidence="10">The sequence shown here is derived from an EMBL/GenBank/DDBJ whole genome shotgun (WGS) entry which is preliminary data.</text>
</comment>
<evidence type="ECO:0000313" key="11">
    <source>
        <dbReference type="Proteomes" id="UP000178092"/>
    </source>
</evidence>
<feature type="binding site" evidence="7 8">
    <location>
        <position position="119"/>
    </location>
    <ligand>
        <name>S-adenosyl-L-methionine</name>
        <dbReference type="ChEBI" id="CHEBI:59789"/>
    </ligand>
</feature>
<keyword evidence="3 7" id="KW-0489">Methyltransferase</keyword>
<dbReference type="GO" id="GO:0052908">
    <property type="term" value="F:16S rRNA (adenine(1518)-N(6)/adenine(1519)-N(6))-dimethyltransferase activity"/>
    <property type="evidence" value="ECO:0007669"/>
    <property type="project" value="UniProtKB-EC"/>
</dbReference>
<dbReference type="PROSITE" id="PS51689">
    <property type="entry name" value="SAM_RNA_A_N6_MT"/>
    <property type="match status" value="1"/>
</dbReference>
<keyword evidence="6 7" id="KW-0694">RNA-binding</keyword>
<comment type="subcellular location">
    <subcellularLocation>
        <location evidence="7">Cytoplasm</location>
    </subcellularLocation>
</comment>
<reference evidence="10 11" key="1">
    <citation type="journal article" date="2016" name="Nat. Commun.">
        <title>Thousands of microbial genomes shed light on interconnected biogeochemical processes in an aquifer system.</title>
        <authorList>
            <person name="Anantharaman K."/>
            <person name="Brown C.T."/>
            <person name="Hug L.A."/>
            <person name="Sharon I."/>
            <person name="Castelle C.J."/>
            <person name="Probst A.J."/>
            <person name="Thomas B.C."/>
            <person name="Singh A."/>
            <person name="Wilkins M.J."/>
            <person name="Karaoz U."/>
            <person name="Brodie E.L."/>
            <person name="Williams K.H."/>
            <person name="Hubbard S.S."/>
            <person name="Banfield J.F."/>
        </authorList>
    </citation>
    <scope>NUCLEOTIDE SEQUENCE [LARGE SCALE GENOMIC DNA]</scope>
</reference>
<dbReference type="InterPro" id="IPR020598">
    <property type="entry name" value="rRNA_Ade_methylase_Trfase_N"/>
</dbReference>
<dbReference type="InterPro" id="IPR023165">
    <property type="entry name" value="rRNA_Ade_diMease-like_C"/>
</dbReference>
<dbReference type="Gene3D" id="3.40.50.150">
    <property type="entry name" value="Vaccinia Virus protein VP39"/>
    <property type="match status" value="1"/>
</dbReference>
<feature type="domain" description="Ribosomal RNA adenine methylase transferase N-terminal" evidence="9">
    <location>
        <begin position="34"/>
        <end position="202"/>
    </location>
</feature>
<feature type="binding site" evidence="7 8">
    <location>
        <position position="29"/>
    </location>
    <ligand>
        <name>S-adenosyl-L-methionine</name>
        <dbReference type="ChEBI" id="CHEBI:59789"/>
    </ligand>
</feature>
<dbReference type="PANTHER" id="PTHR11727:SF7">
    <property type="entry name" value="DIMETHYLADENOSINE TRANSFERASE-RELATED"/>
    <property type="match status" value="1"/>
</dbReference>
<comment type="catalytic activity">
    <reaction evidence="7">
        <text>adenosine(1518)/adenosine(1519) in 16S rRNA + 4 S-adenosyl-L-methionine = N(6)-dimethyladenosine(1518)/N(6)-dimethyladenosine(1519) in 16S rRNA + 4 S-adenosyl-L-homocysteine + 4 H(+)</text>
        <dbReference type="Rhea" id="RHEA:19609"/>
        <dbReference type="Rhea" id="RHEA-COMP:10232"/>
        <dbReference type="Rhea" id="RHEA-COMP:10233"/>
        <dbReference type="ChEBI" id="CHEBI:15378"/>
        <dbReference type="ChEBI" id="CHEBI:57856"/>
        <dbReference type="ChEBI" id="CHEBI:59789"/>
        <dbReference type="ChEBI" id="CHEBI:74411"/>
        <dbReference type="ChEBI" id="CHEBI:74493"/>
        <dbReference type="EC" id="2.1.1.182"/>
    </reaction>
</comment>
<proteinExistence type="inferred from homology"/>
<keyword evidence="1 7" id="KW-0963">Cytoplasm</keyword>
<dbReference type="AlphaFoldDB" id="A0A1G2QZE1"/>
<dbReference type="GO" id="GO:0003723">
    <property type="term" value="F:RNA binding"/>
    <property type="evidence" value="ECO:0007669"/>
    <property type="project" value="UniProtKB-UniRule"/>
</dbReference>